<keyword evidence="3" id="KW-1185">Reference proteome</keyword>
<dbReference type="Proteomes" id="UP001596337">
    <property type="component" value="Unassembled WGS sequence"/>
</dbReference>
<dbReference type="InterPro" id="IPR006119">
    <property type="entry name" value="Resolv_N"/>
</dbReference>
<proteinExistence type="predicted"/>
<dbReference type="Pfam" id="PF00239">
    <property type="entry name" value="Resolvase"/>
    <property type="match status" value="1"/>
</dbReference>
<sequence>MEHTRSTAFAESDSFSVSDDTASVTTLRHYQPLTNWAGLAMPLSKPSPVWPSMLVEARVRPLALGYFRISRDASDGRARQYQDEIAAYAEREGFTLGEVYTDHYEAQTSGFSALVDSLERGEARHVIVPALHHFARSPGIQLAFKEMLERKTGACVVVMYPSPEAST</sequence>
<evidence type="ECO:0000313" key="2">
    <source>
        <dbReference type="EMBL" id="MFC6868159.1"/>
    </source>
</evidence>
<organism evidence="2 3">
    <name type="scientific">Haloechinothrix salitolerans</name>
    <dbReference type="NCBI Taxonomy" id="926830"/>
    <lineage>
        <taxon>Bacteria</taxon>
        <taxon>Bacillati</taxon>
        <taxon>Actinomycetota</taxon>
        <taxon>Actinomycetes</taxon>
        <taxon>Pseudonocardiales</taxon>
        <taxon>Pseudonocardiaceae</taxon>
        <taxon>Haloechinothrix</taxon>
    </lineage>
</organism>
<dbReference type="EMBL" id="JBHSXX010000001">
    <property type="protein sequence ID" value="MFC6868159.1"/>
    <property type="molecule type" value="Genomic_DNA"/>
</dbReference>
<accession>A0ABW2C068</accession>
<protein>
    <submittedName>
        <fullName evidence="2">Recombinase family protein</fullName>
    </submittedName>
</protein>
<name>A0ABW2C068_9PSEU</name>
<gene>
    <name evidence="2" type="ORF">ACFQGD_13510</name>
</gene>
<comment type="caution">
    <text evidence="2">The sequence shown here is derived from an EMBL/GenBank/DDBJ whole genome shotgun (WGS) entry which is preliminary data.</text>
</comment>
<evidence type="ECO:0000313" key="3">
    <source>
        <dbReference type="Proteomes" id="UP001596337"/>
    </source>
</evidence>
<dbReference type="Gene3D" id="3.40.50.1390">
    <property type="entry name" value="Resolvase, N-terminal catalytic domain"/>
    <property type="match status" value="1"/>
</dbReference>
<dbReference type="InterPro" id="IPR036162">
    <property type="entry name" value="Resolvase-like_N_sf"/>
</dbReference>
<feature type="domain" description="Resolvase/invertase-type recombinase catalytic" evidence="1">
    <location>
        <begin position="63"/>
        <end position="158"/>
    </location>
</feature>
<evidence type="ECO:0000259" key="1">
    <source>
        <dbReference type="Pfam" id="PF00239"/>
    </source>
</evidence>
<dbReference type="RefSeq" id="WP_345404808.1">
    <property type="nucleotide sequence ID" value="NZ_BAABLA010000118.1"/>
</dbReference>
<reference evidence="3" key="1">
    <citation type="journal article" date="2019" name="Int. J. Syst. Evol. Microbiol.">
        <title>The Global Catalogue of Microorganisms (GCM) 10K type strain sequencing project: providing services to taxonomists for standard genome sequencing and annotation.</title>
        <authorList>
            <consortium name="The Broad Institute Genomics Platform"/>
            <consortium name="The Broad Institute Genome Sequencing Center for Infectious Disease"/>
            <person name="Wu L."/>
            <person name="Ma J."/>
        </authorList>
    </citation>
    <scope>NUCLEOTIDE SEQUENCE [LARGE SCALE GENOMIC DNA]</scope>
    <source>
        <strain evidence="3">KCTC 32255</strain>
    </source>
</reference>